<feature type="repeat" description="TPR" evidence="1">
    <location>
        <begin position="130"/>
        <end position="163"/>
    </location>
</feature>
<reference evidence="3 4" key="1">
    <citation type="journal article" date="2024" name="Nat. Commun.">
        <title>Phylogenomics reveals the evolutionary origins of lichenization in chlorophyte algae.</title>
        <authorList>
            <person name="Puginier C."/>
            <person name="Libourel C."/>
            <person name="Otte J."/>
            <person name="Skaloud P."/>
            <person name="Haon M."/>
            <person name="Grisel S."/>
            <person name="Petersen M."/>
            <person name="Berrin J.G."/>
            <person name="Delaux P.M."/>
            <person name="Dal Grande F."/>
            <person name="Keller J."/>
        </authorList>
    </citation>
    <scope>NUCLEOTIDE SEQUENCE [LARGE SCALE GENOMIC DNA]</scope>
    <source>
        <strain evidence="3 4">SAG 2523</strain>
    </source>
</reference>
<name>A0AAW1T0J8_9CHLO</name>
<gene>
    <name evidence="3" type="ORF">WJX84_004025</name>
</gene>
<dbReference type="InterPro" id="IPR019734">
    <property type="entry name" value="TPR_rpt"/>
</dbReference>
<keyword evidence="1" id="KW-0802">TPR repeat</keyword>
<feature type="compositionally biased region" description="Basic and acidic residues" evidence="2">
    <location>
        <begin position="95"/>
        <end position="112"/>
    </location>
</feature>
<evidence type="ECO:0000256" key="1">
    <source>
        <dbReference type="PROSITE-ProRule" id="PRU00339"/>
    </source>
</evidence>
<protein>
    <submittedName>
        <fullName evidence="3">Uncharacterized protein</fullName>
    </submittedName>
</protein>
<evidence type="ECO:0000256" key="2">
    <source>
        <dbReference type="SAM" id="MobiDB-lite"/>
    </source>
</evidence>
<proteinExistence type="predicted"/>
<feature type="region of interest" description="Disordered" evidence="2">
    <location>
        <begin position="229"/>
        <end position="252"/>
    </location>
</feature>
<dbReference type="PROSITE" id="PS50005">
    <property type="entry name" value="TPR"/>
    <property type="match status" value="1"/>
</dbReference>
<evidence type="ECO:0000313" key="3">
    <source>
        <dbReference type="EMBL" id="KAK9863232.1"/>
    </source>
</evidence>
<dbReference type="InterPro" id="IPR011990">
    <property type="entry name" value="TPR-like_helical_dom_sf"/>
</dbReference>
<organism evidence="3 4">
    <name type="scientific">Apatococcus fuscideae</name>
    <dbReference type="NCBI Taxonomy" id="2026836"/>
    <lineage>
        <taxon>Eukaryota</taxon>
        <taxon>Viridiplantae</taxon>
        <taxon>Chlorophyta</taxon>
        <taxon>core chlorophytes</taxon>
        <taxon>Trebouxiophyceae</taxon>
        <taxon>Chlorellales</taxon>
        <taxon>Chlorellaceae</taxon>
        <taxon>Apatococcus</taxon>
    </lineage>
</organism>
<evidence type="ECO:0000313" key="4">
    <source>
        <dbReference type="Proteomes" id="UP001485043"/>
    </source>
</evidence>
<dbReference type="Proteomes" id="UP001485043">
    <property type="component" value="Unassembled WGS sequence"/>
</dbReference>
<keyword evidence="4" id="KW-1185">Reference proteome</keyword>
<sequence>MLLLHSHWQCAYRCYHSSARRPLKVQSRKGFGQEAETAKSRSRQGDQARKERKETLRSQGKPQRTDLQERPSPRPDADREDPDFDNRLASLRSQSESRPKERPLDEGQKAELEKQAEQYEERLKKDDKDAAALEGGGATYAVLGSYDKAVALLTRLTQTRPEESSSWRLLAEVKADQQDWRGSEAAYERAMAESKELSLDLLQGLTGVLAADSRPERAVDVIRGAEKSVSKRSGAARGPQSSATGESSTAAPEFEVNQAELDLLLGKVYSGWRGHVGDAYDVYDKLIKREPNDFRGHLAKGAVYKSQGRKSDAQRSFIQARYLAPANLKPLVEKLSAM</sequence>
<dbReference type="Gene3D" id="1.25.40.10">
    <property type="entry name" value="Tetratricopeptide repeat domain"/>
    <property type="match status" value="2"/>
</dbReference>
<dbReference type="SMART" id="SM00028">
    <property type="entry name" value="TPR"/>
    <property type="match status" value="3"/>
</dbReference>
<dbReference type="EMBL" id="JALJOV010000499">
    <property type="protein sequence ID" value="KAK9863232.1"/>
    <property type="molecule type" value="Genomic_DNA"/>
</dbReference>
<comment type="caution">
    <text evidence="3">The sequence shown here is derived from an EMBL/GenBank/DDBJ whole genome shotgun (WGS) entry which is preliminary data.</text>
</comment>
<dbReference type="SUPFAM" id="SSF48452">
    <property type="entry name" value="TPR-like"/>
    <property type="match status" value="1"/>
</dbReference>
<accession>A0AAW1T0J8</accession>
<feature type="compositionally biased region" description="Polar residues" evidence="2">
    <location>
        <begin position="239"/>
        <end position="250"/>
    </location>
</feature>
<dbReference type="AlphaFoldDB" id="A0AAW1T0J8"/>
<feature type="compositionally biased region" description="Basic and acidic residues" evidence="2">
    <location>
        <begin position="63"/>
        <end position="77"/>
    </location>
</feature>
<feature type="compositionally biased region" description="Basic and acidic residues" evidence="2">
    <location>
        <begin position="36"/>
        <end position="56"/>
    </location>
</feature>
<feature type="region of interest" description="Disordered" evidence="2">
    <location>
        <begin position="21"/>
        <end position="112"/>
    </location>
</feature>